<comment type="caution">
    <text evidence="2">The sequence shown here is derived from an EMBL/GenBank/DDBJ whole genome shotgun (WGS) entry which is preliminary data.</text>
</comment>
<gene>
    <name evidence="2" type="ORF">BLNAU_14977</name>
</gene>
<organism evidence="2 3">
    <name type="scientific">Blattamonas nauphoetae</name>
    <dbReference type="NCBI Taxonomy" id="2049346"/>
    <lineage>
        <taxon>Eukaryota</taxon>
        <taxon>Metamonada</taxon>
        <taxon>Preaxostyla</taxon>
        <taxon>Oxymonadida</taxon>
        <taxon>Blattamonas</taxon>
    </lineage>
</organism>
<protein>
    <submittedName>
        <fullName evidence="2">Uncharacterized protein</fullName>
    </submittedName>
</protein>
<feature type="compositionally biased region" description="Polar residues" evidence="1">
    <location>
        <begin position="141"/>
        <end position="152"/>
    </location>
</feature>
<dbReference type="EMBL" id="JARBJD010000143">
    <property type="protein sequence ID" value="KAK2950055.1"/>
    <property type="molecule type" value="Genomic_DNA"/>
</dbReference>
<evidence type="ECO:0000256" key="1">
    <source>
        <dbReference type="SAM" id="MobiDB-lite"/>
    </source>
</evidence>
<feature type="region of interest" description="Disordered" evidence="1">
    <location>
        <begin position="124"/>
        <end position="152"/>
    </location>
</feature>
<keyword evidence="3" id="KW-1185">Reference proteome</keyword>
<dbReference type="Proteomes" id="UP001281761">
    <property type="component" value="Unassembled WGS sequence"/>
</dbReference>
<proteinExistence type="predicted"/>
<evidence type="ECO:0000313" key="2">
    <source>
        <dbReference type="EMBL" id="KAK2950055.1"/>
    </source>
</evidence>
<name>A0ABQ9XFQ2_9EUKA</name>
<sequence length="152" mass="16084">MKETKCTASSPTLSDSSFANSLSQANSLTFGLEAAPVHSPLRSGLKANRLFPHRTQPATVMSSTPPNSPILSPSSVFSLITTSSAEVDDDTGHFFYQAFHHTSHSSSPPPSSLEYQSLMLSPSFPEYNPQSSSLSPPLSPTAQDASIATNPS</sequence>
<accession>A0ABQ9XFQ2</accession>
<evidence type="ECO:0000313" key="3">
    <source>
        <dbReference type="Proteomes" id="UP001281761"/>
    </source>
</evidence>
<reference evidence="2 3" key="1">
    <citation type="journal article" date="2022" name="bioRxiv">
        <title>Genomics of Preaxostyla Flagellates Illuminates Evolutionary Transitions and the Path Towards Mitochondrial Loss.</title>
        <authorList>
            <person name="Novak L.V.F."/>
            <person name="Treitli S.C."/>
            <person name="Pyrih J."/>
            <person name="Halakuc P."/>
            <person name="Pipaliya S.V."/>
            <person name="Vacek V."/>
            <person name="Brzon O."/>
            <person name="Soukal P."/>
            <person name="Eme L."/>
            <person name="Dacks J.B."/>
            <person name="Karnkowska A."/>
            <person name="Elias M."/>
            <person name="Hampl V."/>
        </authorList>
    </citation>
    <scope>NUCLEOTIDE SEQUENCE [LARGE SCALE GENOMIC DNA]</scope>
    <source>
        <strain evidence="2">NAU3</strain>
        <tissue evidence="2">Gut</tissue>
    </source>
</reference>